<feature type="coiled-coil region" evidence="1">
    <location>
        <begin position="1639"/>
        <end position="1673"/>
    </location>
</feature>
<name>A0A1J4JWH0_9EUKA</name>
<dbReference type="GeneID" id="94841799"/>
<keyword evidence="1" id="KW-0175">Coiled coil</keyword>
<gene>
    <name evidence="3" type="ORF">TRFO_29989</name>
</gene>
<comment type="caution">
    <text evidence="3">The sequence shown here is derived from an EMBL/GenBank/DDBJ whole genome shotgun (WGS) entry which is preliminary data.</text>
</comment>
<protein>
    <submittedName>
        <fullName evidence="3">Uncharacterized protein</fullName>
    </submittedName>
</protein>
<evidence type="ECO:0000313" key="4">
    <source>
        <dbReference type="Proteomes" id="UP000179807"/>
    </source>
</evidence>
<evidence type="ECO:0000313" key="3">
    <source>
        <dbReference type="EMBL" id="OHT02792.1"/>
    </source>
</evidence>
<dbReference type="EMBL" id="MLAK01000852">
    <property type="protein sequence ID" value="OHT02792.1"/>
    <property type="molecule type" value="Genomic_DNA"/>
</dbReference>
<dbReference type="VEuPathDB" id="TrichDB:TRFO_29989"/>
<feature type="compositionally biased region" description="Polar residues" evidence="2">
    <location>
        <begin position="776"/>
        <end position="800"/>
    </location>
</feature>
<dbReference type="Proteomes" id="UP000179807">
    <property type="component" value="Unassembled WGS sequence"/>
</dbReference>
<evidence type="ECO:0000256" key="1">
    <source>
        <dbReference type="SAM" id="Coils"/>
    </source>
</evidence>
<dbReference type="RefSeq" id="XP_068355928.1">
    <property type="nucleotide sequence ID" value="XM_068507095.1"/>
</dbReference>
<feature type="region of interest" description="Disordered" evidence="2">
    <location>
        <begin position="776"/>
        <end position="802"/>
    </location>
</feature>
<organism evidence="3 4">
    <name type="scientific">Tritrichomonas foetus</name>
    <dbReference type="NCBI Taxonomy" id="1144522"/>
    <lineage>
        <taxon>Eukaryota</taxon>
        <taxon>Metamonada</taxon>
        <taxon>Parabasalia</taxon>
        <taxon>Tritrichomonadida</taxon>
        <taxon>Tritrichomonadidae</taxon>
        <taxon>Tritrichomonas</taxon>
    </lineage>
</organism>
<dbReference type="OrthoDB" id="10637991at2759"/>
<proteinExistence type="predicted"/>
<sequence>MASDNIELHKIHAKISKLRKVQADALTPPTFSHAVSDQFNKILDKIKSIDEQNKFAITHNRIFVEKVTQFIPEIVELSQQNFIQSAIVSLQTQLSSIYSQSVKLSEMASNVTSSRGKIVTQLKQIMSRALMISYHKVSPTVFINIQQMLAAVTNDLSKLGYGAWKDLLPQFPLLIPQINDVDSLLKHLTAAHTFIFTAQSLQNSLRRAQLRNPGIQLPLRSHQTLIEPSKPSIIPIEPTISESTNVDELLEQLKKNPEQVEEFLPKLKHALHHDFIFYSPATSIQGILAVILTIHPPNDLKSKLFMKSYRLFRDLTAAIQNLCQLPKSIYTKEEISDFETAIENFEKSVDSMSKARKKPSGWTAEKSKMMILKFEEYIIMGKNIIKAAETVEKINSAIEPHRIALDLSKFHIKPVESRFTRVTYPSHHKMHYFTIMRALNIVGTDLEELNNKGLCFRNPCLQMKEIHPISFKSAFETIQKTTEILESDIFRFSISAYNEFPVSKSGVTILSCFAELQRNLENSLLSMHVTPLTIMNLRLMSIFLFEQGFPLTADDNIDTVLKAMSSVYDAYVFFCKLERVGAASINVSAQLCFLATMCDELSEYNDVFVQYRDYFSSINLFEIDNETLLEHIASLHQDAMNVFESWSCTSIVSKFTQYTKTIYTCSTQLKRVSVEPLLTKLLAQLSSWLGNLSRTLPKPTNLREMQIRMSVLYQLFSAFLENNPEMKKQIPFDQLTEVIGLFKKLRYVFSTKTRLKQLLTYIERIQINPDDLLAAESSSTDVESTKGDQQQQESCNTPDTTMEPEEAVKFQFSSDEVNMWIPFSQSILKSSCYSKKREFPVNYLSPKLIFDHFTNLITKYCDMWRLEKSFSQEIHESFGPMLHQHVDITIPGLSKFFTSNIKRFEQFREKMTVLIEQHLEMVIKSLSEFSPIPRSRGFQRETPPPHPNAPLIAEVNKGLQMLRESITGTDFSWYPELVRLYHQLNPLLDAMSLASDGVHPCSSFRRLCRKSYLCFLCSRYFQIFSSNLIPYGPDLESLRCLISDFMENPTLANDNTEIMRHQIENIMNSDLGCDTFVFESSMKLLRRACSLINIKAIVEMIDADFFSFDEFFGNLPTNVSSLSTFLSSSLFESVEAARKALFVLVSTSYDDTIAHKCIMALQTFLSEISKASFDIDKSTVYNSITACRTIQSLSDVSSTFDCLDVFTPKSNDKSLLDGSWVLRVRILLLALESRMDTLMNLATPQFRQLFKIFRPVMNAVERIPDRFGYIDSTQASFEELRECWKYFIENFQPIDLIPQWSRCKQISQSIPSVLHGSIDHPDIRALSKYTQAYNVTHDPRYLIRMKLSFLFVEKQVKRYMPNPEFVIFPFCEMQDILTVLQKFNEVSLLIPIITERINKLNLGDSITNPKSFMLFDTVQFDTPQNLEDTLTEASRNIQTSANNNSGETGQEGMSFKDQVTVSLMIDTFIDANYLDKEKIAQLPFIEEQVKSLEPFIESTKNRNEELSAVNEYLNEPIRTMKSIIDDDGKSQTKVEEMIELNSLQAKLIVESEQFEATKKHFEALNQSSTEARKILDEHASVKRQKLIEKDAKEVDLEIEKIEATLNTVRYEELQNSEYREKLNLLTVPFNETIQSSPTMQNRKHEITQLDLKIDEIEKKANDVKEKMENVKRQTEIEKSIMDGKYSKAELIQLKEKYLKSEEKLLKYAAAIKNVFD</sequence>
<accession>A0A1J4JWH0</accession>
<evidence type="ECO:0000256" key="2">
    <source>
        <dbReference type="SAM" id="MobiDB-lite"/>
    </source>
</evidence>
<reference evidence="3" key="1">
    <citation type="submission" date="2016-10" db="EMBL/GenBank/DDBJ databases">
        <authorList>
            <person name="Benchimol M."/>
            <person name="Almeida L.G."/>
            <person name="Vasconcelos A.T."/>
            <person name="Perreira-Neves A."/>
            <person name="Rosa I.A."/>
            <person name="Tasca T."/>
            <person name="Bogo M.R."/>
            <person name="de Souza W."/>
        </authorList>
    </citation>
    <scope>NUCLEOTIDE SEQUENCE [LARGE SCALE GENOMIC DNA]</scope>
    <source>
        <strain evidence="3">K</strain>
    </source>
</reference>
<keyword evidence="4" id="KW-1185">Reference proteome</keyword>